<feature type="region of interest" description="Disordered" evidence="1">
    <location>
        <begin position="172"/>
        <end position="246"/>
    </location>
</feature>
<sequence>MLCRHALYEICRSCNLASFDDYYDESKHILCSEHVGLSVKKNIIGAYSHMGYHNSTKTSFNREILRPDHSEAKTDQGIFRTSTSSMASISAEPIHFSRPRAINSANFRRHAILLWISVESSLQSTSKSSNESVIETVTTTIDDSIEPKLKLSWSICTDNSWDSPNLVKRCGKKSGMAEAGSPKLSPGISSQQELAQRSSANSSVAVSTSSGQSAPPQLETSSSSQLQSSPQRLLQTQQQLTPQQQHSITNHLAMQQQNRNAAAAALRNLAPRQQVPIGTEIMRMMNSIPPLTPATRSATTACTRCIATDGTSSSNTANGCRKSYRYECDAGQGPQQLIPIGMRMVPNGTQSHESLTQGEILSFLFISVAAPIQLMSTPMQQLMPSGTRMQHNSMVRLVQHQSHATGQYLFHSAWSEWFYDVIHFYASYAFFKFYFVFIGKAIDIYKYFKYSASGVMPQNLVPVGVGIAQSISGLQQMHVQQQQQQLMLQQQVNIFYFWFF</sequence>
<dbReference type="Proteomes" id="UP000095283">
    <property type="component" value="Unplaced"/>
</dbReference>
<proteinExistence type="predicted"/>
<accession>A0A1I7XEK5</accession>
<organism evidence="2 3">
    <name type="scientific">Heterorhabditis bacteriophora</name>
    <name type="common">Entomopathogenic nematode worm</name>
    <dbReference type="NCBI Taxonomy" id="37862"/>
    <lineage>
        <taxon>Eukaryota</taxon>
        <taxon>Metazoa</taxon>
        <taxon>Ecdysozoa</taxon>
        <taxon>Nematoda</taxon>
        <taxon>Chromadorea</taxon>
        <taxon>Rhabditida</taxon>
        <taxon>Rhabditina</taxon>
        <taxon>Rhabditomorpha</taxon>
        <taxon>Strongyloidea</taxon>
        <taxon>Heterorhabditidae</taxon>
        <taxon>Heterorhabditis</taxon>
    </lineage>
</organism>
<dbReference type="AlphaFoldDB" id="A0A1I7XEK5"/>
<evidence type="ECO:0000256" key="1">
    <source>
        <dbReference type="SAM" id="MobiDB-lite"/>
    </source>
</evidence>
<name>A0A1I7XEK5_HETBA</name>
<reference evidence="3" key="1">
    <citation type="submission" date="2016-11" db="UniProtKB">
        <authorList>
            <consortium name="WormBaseParasite"/>
        </authorList>
    </citation>
    <scope>IDENTIFICATION</scope>
</reference>
<evidence type="ECO:0000313" key="3">
    <source>
        <dbReference type="WBParaSite" id="Hba_15969"/>
    </source>
</evidence>
<feature type="compositionally biased region" description="Low complexity" evidence="1">
    <location>
        <begin position="195"/>
        <end position="245"/>
    </location>
</feature>
<dbReference type="WBParaSite" id="Hba_15969">
    <property type="protein sequence ID" value="Hba_15969"/>
    <property type="gene ID" value="Hba_15969"/>
</dbReference>
<keyword evidence="2" id="KW-1185">Reference proteome</keyword>
<evidence type="ECO:0000313" key="2">
    <source>
        <dbReference type="Proteomes" id="UP000095283"/>
    </source>
</evidence>
<protein>
    <submittedName>
        <fullName evidence="3">LIM zinc-binding domain-containing protein</fullName>
    </submittedName>
</protein>